<dbReference type="InterPro" id="IPR022742">
    <property type="entry name" value="Hydrolase_4"/>
</dbReference>
<keyword evidence="1" id="KW-0472">Membrane</keyword>
<dbReference type="Gene3D" id="3.40.50.1820">
    <property type="entry name" value="alpha/beta hydrolase"/>
    <property type="match status" value="2"/>
</dbReference>
<dbReference type="Pfam" id="PF12146">
    <property type="entry name" value="Hydrolase_4"/>
    <property type="match status" value="1"/>
</dbReference>
<dbReference type="InterPro" id="IPR029058">
    <property type="entry name" value="AB_hydrolase_fold"/>
</dbReference>
<dbReference type="GO" id="GO:0016787">
    <property type="term" value="F:hydrolase activity"/>
    <property type="evidence" value="ECO:0007669"/>
    <property type="project" value="UniProtKB-KW"/>
</dbReference>
<organism evidence="3 4">
    <name type="scientific">Aquimarina celericrescens</name>
    <dbReference type="NCBI Taxonomy" id="1964542"/>
    <lineage>
        <taxon>Bacteria</taxon>
        <taxon>Pseudomonadati</taxon>
        <taxon>Bacteroidota</taxon>
        <taxon>Flavobacteriia</taxon>
        <taxon>Flavobacteriales</taxon>
        <taxon>Flavobacteriaceae</taxon>
        <taxon>Aquimarina</taxon>
    </lineage>
</organism>
<proteinExistence type="predicted"/>
<evidence type="ECO:0000313" key="4">
    <source>
        <dbReference type="Proteomes" id="UP001597344"/>
    </source>
</evidence>
<name>A0ABW5B136_9FLAO</name>
<dbReference type="Proteomes" id="UP001597344">
    <property type="component" value="Unassembled WGS sequence"/>
</dbReference>
<evidence type="ECO:0000259" key="2">
    <source>
        <dbReference type="Pfam" id="PF12146"/>
    </source>
</evidence>
<gene>
    <name evidence="3" type="ORF">ACFSJT_19590</name>
</gene>
<feature type="transmembrane region" description="Helical" evidence="1">
    <location>
        <begin position="9"/>
        <end position="29"/>
    </location>
</feature>
<feature type="domain" description="Serine aminopeptidase S33" evidence="2">
    <location>
        <begin position="74"/>
        <end position="186"/>
    </location>
</feature>
<dbReference type="EMBL" id="JBHUHY010000033">
    <property type="protein sequence ID" value="MFD2189014.1"/>
    <property type="molecule type" value="Genomic_DNA"/>
</dbReference>
<keyword evidence="4" id="KW-1185">Reference proteome</keyword>
<evidence type="ECO:0000256" key="1">
    <source>
        <dbReference type="SAM" id="Phobius"/>
    </source>
</evidence>
<sequence length="271" mass="31354">MPRILKKIIGFSIFGILFYSIIIVILYFFQENILFQPEELPDDYTFQFDHPFEEFFLETDEGVCLNAIHFKNNNPKGIILYFHGNRGSLRRWGEVVLFFAKKQYDVVVMDYRSYGKSAGEITEKKLYSDAQLFYNHILKQYPEDQITVYGRSIGTGIATKIAADNQPCNLILETPYYNIKDIVESWLPHIPTNALLRFKIPSGSFIKNVTCTVTIYHGTDDGVVPYQTGERLYKSIPTKNKQMITIPEGSHNDLIEFEGYLNTIDKILENN</sequence>
<comment type="caution">
    <text evidence="3">The sequence shown here is derived from an EMBL/GenBank/DDBJ whole genome shotgun (WGS) entry which is preliminary data.</text>
</comment>
<keyword evidence="1" id="KW-0812">Transmembrane</keyword>
<keyword evidence="3" id="KW-0378">Hydrolase</keyword>
<dbReference type="SUPFAM" id="SSF53474">
    <property type="entry name" value="alpha/beta-Hydrolases"/>
    <property type="match status" value="1"/>
</dbReference>
<dbReference type="PANTHER" id="PTHR12277:SF81">
    <property type="entry name" value="PROTEIN ABHD13"/>
    <property type="match status" value="1"/>
</dbReference>
<protein>
    <submittedName>
        <fullName evidence="3">Alpha/beta hydrolase</fullName>
    </submittedName>
</protein>
<accession>A0ABW5B136</accession>
<dbReference type="RefSeq" id="WP_378322041.1">
    <property type="nucleotide sequence ID" value="NZ_JBHUHY010000033.1"/>
</dbReference>
<keyword evidence="1" id="KW-1133">Transmembrane helix</keyword>
<reference evidence="4" key="1">
    <citation type="journal article" date="2019" name="Int. J. Syst. Evol. Microbiol.">
        <title>The Global Catalogue of Microorganisms (GCM) 10K type strain sequencing project: providing services to taxonomists for standard genome sequencing and annotation.</title>
        <authorList>
            <consortium name="The Broad Institute Genomics Platform"/>
            <consortium name="The Broad Institute Genome Sequencing Center for Infectious Disease"/>
            <person name="Wu L."/>
            <person name="Ma J."/>
        </authorList>
    </citation>
    <scope>NUCLEOTIDE SEQUENCE [LARGE SCALE GENOMIC DNA]</scope>
    <source>
        <strain evidence="4">DT92</strain>
    </source>
</reference>
<evidence type="ECO:0000313" key="3">
    <source>
        <dbReference type="EMBL" id="MFD2189014.1"/>
    </source>
</evidence>
<dbReference type="PANTHER" id="PTHR12277">
    <property type="entry name" value="ALPHA/BETA HYDROLASE DOMAIN-CONTAINING PROTEIN"/>
    <property type="match status" value="1"/>
</dbReference>